<keyword evidence="3" id="KW-1185">Reference proteome</keyword>
<accession>A0A8S3TQH4</accession>
<dbReference type="Pfam" id="PF24066">
    <property type="entry name" value="Hisat_C"/>
    <property type="match status" value="1"/>
</dbReference>
<dbReference type="Proteomes" id="UP000683360">
    <property type="component" value="Unassembled WGS sequence"/>
</dbReference>
<dbReference type="OrthoDB" id="6086192at2759"/>
<gene>
    <name evidence="2" type="ORF">MEDL_46361</name>
</gene>
<protein>
    <recommendedName>
        <fullName evidence="1">Histidine N-acetyltransferase C-terminal domain-containing protein</fullName>
    </recommendedName>
</protein>
<comment type="caution">
    <text evidence="2">The sequence shown here is derived from an EMBL/GenBank/DDBJ whole genome shotgun (WGS) entry which is preliminary data.</text>
</comment>
<evidence type="ECO:0000313" key="2">
    <source>
        <dbReference type="EMBL" id="CAG2233677.1"/>
    </source>
</evidence>
<organism evidence="2 3">
    <name type="scientific">Mytilus edulis</name>
    <name type="common">Blue mussel</name>
    <dbReference type="NCBI Taxonomy" id="6550"/>
    <lineage>
        <taxon>Eukaryota</taxon>
        <taxon>Metazoa</taxon>
        <taxon>Spiralia</taxon>
        <taxon>Lophotrochozoa</taxon>
        <taxon>Mollusca</taxon>
        <taxon>Bivalvia</taxon>
        <taxon>Autobranchia</taxon>
        <taxon>Pteriomorphia</taxon>
        <taxon>Mytilida</taxon>
        <taxon>Mytiloidea</taxon>
        <taxon>Mytilidae</taxon>
        <taxon>Mytilinae</taxon>
        <taxon>Mytilus</taxon>
    </lineage>
</organism>
<dbReference type="AlphaFoldDB" id="A0A8S3TQH4"/>
<reference evidence="2" key="1">
    <citation type="submission" date="2021-03" db="EMBL/GenBank/DDBJ databases">
        <authorList>
            <person name="Bekaert M."/>
        </authorList>
    </citation>
    <scope>NUCLEOTIDE SEQUENCE</scope>
</reference>
<dbReference type="InterPro" id="IPR056483">
    <property type="entry name" value="Hisat_C"/>
</dbReference>
<dbReference type="PANTHER" id="PTHR47403:SF6">
    <property type="entry name" value="N-ACETYLTRANSFERASE DOMAIN-CONTAINING PROTEIN"/>
    <property type="match status" value="1"/>
</dbReference>
<feature type="domain" description="Histidine N-acetyltransferase C-terminal" evidence="1">
    <location>
        <begin position="170"/>
        <end position="277"/>
    </location>
</feature>
<dbReference type="EMBL" id="CAJPWZ010002216">
    <property type="protein sequence ID" value="CAG2233677.1"/>
    <property type="molecule type" value="Genomic_DNA"/>
</dbReference>
<evidence type="ECO:0000259" key="1">
    <source>
        <dbReference type="Pfam" id="PF24066"/>
    </source>
</evidence>
<dbReference type="InterPro" id="IPR016181">
    <property type="entry name" value="Acyl_CoA_acyltransferase"/>
</dbReference>
<proteinExistence type="predicted"/>
<dbReference type="PANTHER" id="PTHR47403">
    <property type="entry name" value="LOC100145250 PROTEIN"/>
    <property type="match status" value="1"/>
</dbReference>
<evidence type="ECO:0000313" key="3">
    <source>
        <dbReference type="Proteomes" id="UP000683360"/>
    </source>
</evidence>
<name>A0A8S3TQH4_MYTED</name>
<sequence length="323" mass="37157">MDRQEYGIKRVTTEDYDRVMAILPPAEIYHGGDYLPDYFHMLLEMPNTEMYAAVDGDKFVGFSFMSIVDDGKTIVARGGRISKEYSGKGLVGTMSKWLDEGGPLYRQGLLNRAAIGNKENTPFLEHARKGLCKEILQQDFRYYDIRKFNLEDEFKKQRKSNQVVNHARFIEKDEFGQILESRDLSRYFFPEGRAVVDDVPYKIMRSNAPLIFTERTKVVVTHANNPKEAILSISNFFKAPVGMIVNLNIYGCLSENIKPHLILHVEKLLPYLRSDYILFRCISKPDTNWQNLDNVMTELGFGTTQFYGTGLVCVEWILNSSKL</sequence>
<dbReference type="SUPFAM" id="SSF55729">
    <property type="entry name" value="Acyl-CoA N-acyltransferases (Nat)"/>
    <property type="match status" value="1"/>
</dbReference>